<dbReference type="Proteomes" id="UP000634229">
    <property type="component" value="Unassembled WGS sequence"/>
</dbReference>
<dbReference type="RefSeq" id="WP_201883385.1">
    <property type="nucleotide sequence ID" value="NZ_JAERRF010000079.1"/>
</dbReference>
<name>A0ABS1NRU7_9ACTN</name>
<dbReference type="Gene3D" id="1.10.1200.10">
    <property type="entry name" value="ACP-like"/>
    <property type="match status" value="1"/>
</dbReference>
<dbReference type="EMBL" id="JAERRF010000079">
    <property type="protein sequence ID" value="MBL1102798.1"/>
    <property type="molecule type" value="Genomic_DNA"/>
</dbReference>
<accession>A0ABS1NRU7</accession>
<evidence type="ECO:0000313" key="3">
    <source>
        <dbReference type="Proteomes" id="UP000634229"/>
    </source>
</evidence>
<gene>
    <name evidence="2" type="ORF">JK363_40790</name>
</gene>
<dbReference type="SUPFAM" id="SSF47336">
    <property type="entry name" value="ACP-like"/>
    <property type="match status" value="1"/>
</dbReference>
<comment type="caution">
    <text evidence="2">The sequence shown here is derived from an EMBL/GenBank/DDBJ whole genome shotgun (WGS) entry which is preliminary data.</text>
</comment>
<sequence>MDTENSVRHFVAHRLGISDEEVAFDVDLRSLPQFDSIHALQIVLDVEEHFDIEVEDHVVFEVRTVREFAAVINQIVAVQADSAVTS</sequence>
<reference evidence="2 3" key="1">
    <citation type="submission" date="2021-01" db="EMBL/GenBank/DDBJ databases">
        <title>WGS of actinomycetes isolated from Thailand.</title>
        <authorList>
            <person name="Thawai C."/>
        </authorList>
    </citation>
    <scope>NUCLEOTIDE SEQUENCE [LARGE SCALE GENOMIC DNA]</scope>
    <source>
        <strain evidence="2 3">CA1R205</strain>
    </source>
</reference>
<dbReference type="InterPro" id="IPR036736">
    <property type="entry name" value="ACP-like_sf"/>
</dbReference>
<dbReference type="Pfam" id="PF00550">
    <property type="entry name" value="PP-binding"/>
    <property type="match status" value="1"/>
</dbReference>
<proteinExistence type="predicted"/>
<dbReference type="PROSITE" id="PS50075">
    <property type="entry name" value="CARRIER"/>
    <property type="match status" value="1"/>
</dbReference>
<organism evidence="2 3">
    <name type="scientific">Streptomyces coffeae</name>
    <dbReference type="NCBI Taxonomy" id="621382"/>
    <lineage>
        <taxon>Bacteria</taxon>
        <taxon>Bacillati</taxon>
        <taxon>Actinomycetota</taxon>
        <taxon>Actinomycetes</taxon>
        <taxon>Kitasatosporales</taxon>
        <taxon>Streptomycetaceae</taxon>
        <taxon>Streptomyces</taxon>
    </lineage>
</organism>
<feature type="domain" description="Carrier" evidence="1">
    <location>
        <begin position="1"/>
        <end position="76"/>
    </location>
</feature>
<protein>
    <submittedName>
        <fullName evidence="2">Acyl carrier protein</fullName>
    </submittedName>
</protein>
<evidence type="ECO:0000259" key="1">
    <source>
        <dbReference type="PROSITE" id="PS50075"/>
    </source>
</evidence>
<evidence type="ECO:0000313" key="2">
    <source>
        <dbReference type="EMBL" id="MBL1102798.1"/>
    </source>
</evidence>
<keyword evidence="3" id="KW-1185">Reference proteome</keyword>
<dbReference type="InterPro" id="IPR009081">
    <property type="entry name" value="PP-bd_ACP"/>
</dbReference>